<feature type="transmembrane region" description="Helical" evidence="7">
    <location>
        <begin position="275"/>
        <end position="294"/>
    </location>
</feature>
<reference evidence="8 9" key="1">
    <citation type="journal article" date="2017" name="Int. J. Syst. Evol. Microbiol.">
        <title>Pseudokineococcus basanitobsidens sp. nov., isolated from volcanic rock.</title>
        <authorList>
            <person name="Lee D.W."/>
            <person name="Park M.Y."/>
            <person name="Kim J.J."/>
            <person name="Kim B.S."/>
        </authorList>
    </citation>
    <scope>NUCLEOTIDE SEQUENCE [LARGE SCALE GENOMIC DNA]</scope>
    <source>
        <strain evidence="8 9">DSM 103726</strain>
    </source>
</reference>
<dbReference type="CDD" id="cd06579">
    <property type="entry name" value="TM_PBP1_transp_AraH_like"/>
    <property type="match status" value="1"/>
</dbReference>
<dbReference type="PANTHER" id="PTHR32196">
    <property type="entry name" value="ABC TRANSPORTER PERMEASE PROTEIN YPHD-RELATED-RELATED"/>
    <property type="match status" value="1"/>
</dbReference>
<keyword evidence="2" id="KW-1003">Cell membrane</keyword>
<feature type="transmembrane region" description="Helical" evidence="7">
    <location>
        <begin position="301"/>
        <end position="319"/>
    </location>
</feature>
<dbReference type="Proteomes" id="UP001387100">
    <property type="component" value="Unassembled WGS sequence"/>
</dbReference>
<keyword evidence="3 7" id="KW-0812">Transmembrane</keyword>
<comment type="subcellular location">
    <subcellularLocation>
        <location evidence="1">Cell membrane</location>
        <topology evidence="1">Multi-pass membrane protein</topology>
    </subcellularLocation>
</comment>
<feature type="transmembrane region" description="Helical" evidence="7">
    <location>
        <begin position="196"/>
        <end position="215"/>
    </location>
</feature>
<keyword evidence="5 7" id="KW-0472">Membrane</keyword>
<feature type="transmembrane region" description="Helical" evidence="7">
    <location>
        <begin position="244"/>
        <end position="263"/>
    </location>
</feature>
<comment type="caution">
    <text evidence="8">The sequence shown here is derived from an EMBL/GenBank/DDBJ whole genome shotgun (WGS) entry which is preliminary data.</text>
</comment>
<evidence type="ECO:0000313" key="8">
    <source>
        <dbReference type="EMBL" id="MEJ5944437.1"/>
    </source>
</evidence>
<feature type="transmembrane region" description="Helical" evidence="7">
    <location>
        <begin position="325"/>
        <end position="344"/>
    </location>
</feature>
<proteinExistence type="predicted"/>
<dbReference type="EMBL" id="JBBIAA010000002">
    <property type="protein sequence ID" value="MEJ5944437.1"/>
    <property type="molecule type" value="Genomic_DNA"/>
</dbReference>
<evidence type="ECO:0000256" key="6">
    <source>
        <dbReference type="SAM" id="MobiDB-lite"/>
    </source>
</evidence>
<evidence type="ECO:0000256" key="3">
    <source>
        <dbReference type="ARBA" id="ARBA00022692"/>
    </source>
</evidence>
<evidence type="ECO:0000256" key="2">
    <source>
        <dbReference type="ARBA" id="ARBA00022475"/>
    </source>
</evidence>
<evidence type="ECO:0000256" key="4">
    <source>
        <dbReference type="ARBA" id="ARBA00022989"/>
    </source>
</evidence>
<accession>A0ABU8RH71</accession>
<evidence type="ECO:0000256" key="7">
    <source>
        <dbReference type="SAM" id="Phobius"/>
    </source>
</evidence>
<organism evidence="8 9">
    <name type="scientific">Pseudokineococcus basanitobsidens</name>
    <dbReference type="NCBI Taxonomy" id="1926649"/>
    <lineage>
        <taxon>Bacteria</taxon>
        <taxon>Bacillati</taxon>
        <taxon>Actinomycetota</taxon>
        <taxon>Actinomycetes</taxon>
        <taxon>Kineosporiales</taxon>
        <taxon>Kineosporiaceae</taxon>
        <taxon>Pseudokineococcus</taxon>
    </lineage>
</organism>
<dbReference type="Pfam" id="PF02653">
    <property type="entry name" value="BPD_transp_2"/>
    <property type="match status" value="1"/>
</dbReference>
<feature type="transmembrane region" description="Helical" evidence="7">
    <location>
        <begin position="80"/>
        <end position="98"/>
    </location>
</feature>
<evidence type="ECO:0000256" key="1">
    <source>
        <dbReference type="ARBA" id="ARBA00004651"/>
    </source>
</evidence>
<feature type="region of interest" description="Disordered" evidence="6">
    <location>
        <begin position="1"/>
        <end position="41"/>
    </location>
</feature>
<keyword evidence="4 7" id="KW-1133">Transmembrane helix</keyword>
<evidence type="ECO:0000313" key="9">
    <source>
        <dbReference type="Proteomes" id="UP001387100"/>
    </source>
</evidence>
<protein>
    <submittedName>
        <fullName evidence="8">ABC transporter permease</fullName>
    </submittedName>
</protein>
<name>A0ABU8RH71_9ACTN</name>
<feature type="transmembrane region" description="Helical" evidence="7">
    <location>
        <begin position="130"/>
        <end position="150"/>
    </location>
</feature>
<evidence type="ECO:0000256" key="5">
    <source>
        <dbReference type="ARBA" id="ARBA00023136"/>
    </source>
</evidence>
<gene>
    <name evidence="8" type="ORF">WDZ17_03915</name>
</gene>
<feature type="transmembrane region" description="Helical" evidence="7">
    <location>
        <begin position="157"/>
        <end position="176"/>
    </location>
</feature>
<dbReference type="InterPro" id="IPR001851">
    <property type="entry name" value="ABC_transp_permease"/>
</dbReference>
<keyword evidence="9" id="KW-1185">Reference proteome</keyword>
<feature type="transmembrane region" description="Helical" evidence="7">
    <location>
        <begin position="51"/>
        <end position="74"/>
    </location>
</feature>
<feature type="compositionally biased region" description="Low complexity" evidence="6">
    <location>
        <begin position="7"/>
        <end position="18"/>
    </location>
</feature>
<dbReference type="PANTHER" id="PTHR32196:SF72">
    <property type="entry name" value="RIBOSE IMPORT PERMEASE PROTEIN RBSC"/>
    <property type="match status" value="1"/>
</dbReference>
<sequence length="350" mass="35499">MSERRTPAAATAARPPATDDGEAGTRRDRAGSTGPGRRSRPRLRPGWFQDYGVYAAIVLVLVVALVTTPGFVSLGGLRTQLIQVVPVLVVSLGMALVIGTEGIDLSVGSVMAVSAAVLPLYLGYGAVGGLLAVVVVGVVTGSVAGSLVAFVRVQPIVATLALLVGLRGLATVVGGGRQTQIINPTVLQLGRGEVLGVPYVVVVAAVLVVVVALVVQRTTFGRQLVAIGGNRTASRLAGLPVRRVLVTVYVVSGVLAAVAGLLATARLGASTPNTLGELLELSAITAVVIGGTPLSGGRVRVLGTVAGALLVQLITALLISNDLSYATAQMVQAGIIVAAVWIQLGRRRAS</sequence>
<feature type="transmembrane region" description="Helical" evidence="7">
    <location>
        <begin position="105"/>
        <end position="124"/>
    </location>
</feature>